<dbReference type="InterPro" id="IPR006059">
    <property type="entry name" value="SBP"/>
</dbReference>
<dbReference type="InterPro" id="IPR006311">
    <property type="entry name" value="TAT_signal"/>
</dbReference>
<organism evidence="2 3">
    <name type="scientific">Bordetella genomosp. 2</name>
    <dbReference type="NCBI Taxonomy" id="1983456"/>
    <lineage>
        <taxon>Bacteria</taxon>
        <taxon>Pseudomonadati</taxon>
        <taxon>Pseudomonadota</taxon>
        <taxon>Betaproteobacteria</taxon>
        <taxon>Burkholderiales</taxon>
        <taxon>Alcaligenaceae</taxon>
        <taxon>Bordetella</taxon>
    </lineage>
</organism>
<dbReference type="PANTHER" id="PTHR30222:SF2">
    <property type="entry name" value="ABC TRANSPORTER SUBSTRATE-BINDING PROTEIN"/>
    <property type="match status" value="1"/>
</dbReference>
<dbReference type="Pfam" id="PF13416">
    <property type="entry name" value="SBP_bac_8"/>
    <property type="match status" value="1"/>
</dbReference>
<dbReference type="EMBL" id="NEVT01000005">
    <property type="protein sequence ID" value="OZI78041.1"/>
    <property type="molecule type" value="Genomic_DNA"/>
</dbReference>
<dbReference type="CDD" id="cd13589">
    <property type="entry name" value="PBP2_polyamine_RpCGA009"/>
    <property type="match status" value="1"/>
</dbReference>
<name>A0A261VW89_9BORD</name>
<dbReference type="SUPFAM" id="SSF53850">
    <property type="entry name" value="Periplasmic binding protein-like II"/>
    <property type="match status" value="1"/>
</dbReference>
<reference evidence="3" key="1">
    <citation type="submission" date="2017-05" db="EMBL/GenBank/DDBJ databases">
        <title>Complete and WGS of Bordetella genogroups.</title>
        <authorList>
            <person name="Spilker T."/>
            <person name="Lipuma J."/>
        </authorList>
    </citation>
    <scope>NUCLEOTIDE SEQUENCE [LARGE SCALE GENOMIC DNA]</scope>
    <source>
        <strain evidence="3">AU8256</strain>
    </source>
</reference>
<accession>A0A261VW89</accession>
<dbReference type="Gene3D" id="3.40.190.10">
    <property type="entry name" value="Periplasmic binding protein-like II"/>
    <property type="match status" value="2"/>
</dbReference>
<evidence type="ECO:0000256" key="1">
    <source>
        <dbReference type="ARBA" id="ARBA00022729"/>
    </source>
</evidence>
<evidence type="ECO:0000313" key="3">
    <source>
        <dbReference type="Proteomes" id="UP000215633"/>
    </source>
</evidence>
<sequence>MTNSVSSFNAGRRSLLKGLAAGAALAAPWVGRRAHAAETLYVNTWGGTWETAAARHLFEPFQQSSGATIRSVSPVSFAKLAAQARTGVYEFDVTTLGGADLVRANEAGLIEPIDTGILQSEGLDDGQIYQNGVASHAFATVIAYRTDRYQNGGPTDWRAFFDLQRYPGPRSLQRHAPRILPLALLADGVALDELYPVDIERALASLDRIKPSVRVWWTQGQQSQQLLRDGEVDAAAIWHGRVVDLMRQKQPVQIVWNQGQVDRAYWVVSKGSPRARLAWQFINASVRGERLAGFCREADYGPLNRQAFEYIPEADARMMPTQPDNYKQLFEQNVEKLAPQLNDIARQFDRWVVR</sequence>
<keyword evidence="3" id="KW-1185">Reference proteome</keyword>
<dbReference type="Proteomes" id="UP000215633">
    <property type="component" value="Unassembled WGS sequence"/>
</dbReference>
<dbReference type="RefSeq" id="WP_094806625.1">
    <property type="nucleotide sequence ID" value="NZ_NEVT01000005.1"/>
</dbReference>
<dbReference type="PROSITE" id="PS51318">
    <property type="entry name" value="TAT"/>
    <property type="match status" value="1"/>
</dbReference>
<dbReference type="PANTHER" id="PTHR30222">
    <property type="entry name" value="SPERMIDINE/PUTRESCINE-BINDING PERIPLASMIC PROTEIN"/>
    <property type="match status" value="1"/>
</dbReference>
<keyword evidence="1" id="KW-0732">Signal</keyword>
<comment type="caution">
    <text evidence="2">The sequence shown here is derived from an EMBL/GenBank/DDBJ whole genome shotgun (WGS) entry which is preliminary data.</text>
</comment>
<proteinExistence type="predicted"/>
<evidence type="ECO:0000313" key="2">
    <source>
        <dbReference type="EMBL" id="OZI78041.1"/>
    </source>
</evidence>
<dbReference type="AlphaFoldDB" id="A0A261VW89"/>
<gene>
    <name evidence="2" type="ORF">CAL24_10095</name>
</gene>
<protein>
    <submittedName>
        <fullName evidence="2">ABC transporter substrate-binding protein</fullName>
    </submittedName>
</protein>